<dbReference type="PANTHER" id="PTHR10773:SF19">
    <property type="match status" value="1"/>
</dbReference>
<sequence length="706" mass="80467">MLSRGKKLVLLTRPTSPIERNEAVEFSVPPSDINQNGSNSVLPNLTSPHSNTVIDDENSTENQTGCTTGTDSSDDFKPPSSSSSSSNSSSSSSSSSDSSSENEAVDDQESTSSPKTRGRKRTRNPNSWKKNIAKKLRNSGNEYRSIKTGKTVQARKIGPSCSGKCRLACSSHFTQEKRIQIFKSYWELGSIERHRDFLNSCIRPLEIASRRIKTNRRYPRQGNSAFYLLNDSQSIRVCKTFLINTLGISPRTIRTVIDASKLNDGIIPEDHRGKHGKHCKLDNDMIKAVKDHIESIPKVESHYLRANTSRLFIDGGLTIAELHRNYKEVQKQNNKPAVNYDAYQRIFNHDFNIGFFRPKKDLCDQCVAYKNAPEQEKVKLYASYKIHQEEKSLSRIEKDRDMKECQDPQSTKIVCTYDLQAVLPCPLGISSAFFYKSRLNCYNFTISNAKYRETTCYFWHEGLGNRGSIEIGSCVYLYLLEVANKYPGCDVIFYSDNCCGQQKNRFVFAMYYFAVTKLNINSIRHNFLVRGHTQNEGDTAHSVIEKVITRAKKSGPIYIPEQYISIIQGAKKTGKPFLVKEMNYSEFVDLKALADNINFNMTKNINGDAIKISEIMSIKFIKNCANYQYRTTYKTENWEEAIAMIESNRHNLHRGRGNVTSINEVALKPAYTSKIAITERKKRDLLSLVDTNIVPRYYEKFYRDLI</sequence>
<evidence type="ECO:0000313" key="4">
    <source>
        <dbReference type="Proteomes" id="UP001153714"/>
    </source>
</evidence>
<feature type="compositionally biased region" description="Low complexity" evidence="1">
    <location>
        <begin position="78"/>
        <end position="99"/>
    </location>
</feature>
<evidence type="ECO:0000256" key="1">
    <source>
        <dbReference type="SAM" id="MobiDB-lite"/>
    </source>
</evidence>
<dbReference type="Pfam" id="PF25273">
    <property type="entry name" value="DUF7869"/>
    <property type="match status" value="1"/>
</dbReference>
<evidence type="ECO:0000313" key="3">
    <source>
        <dbReference type="EMBL" id="CAG9785053.1"/>
    </source>
</evidence>
<reference evidence="3" key="1">
    <citation type="submission" date="2021-12" db="EMBL/GenBank/DDBJ databases">
        <authorList>
            <person name="King R."/>
        </authorList>
    </citation>
    <scope>NUCLEOTIDE SEQUENCE</scope>
</reference>
<keyword evidence="4" id="KW-1185">Reference proteome</keyword>
<organism evidence="3 4">
    <name type="scientific">Diatraea saccharalis</name>
    <name type="common">sugarcane borer</name>
    <dbReference type="NCBI Taxonomy" id="40085"/>
    <lineage>
        <taxon>Eukaryota</taxon>
        <taxon>Metazoa</taxon>
        <taxon>Ecdysozoa</taxon>
        <taxon>Arthropoda</taxon>
        <taxon>Hexapoda</taxon>
        <taxon>Insecta</taxon>
        <taxon>Pterygota</taxon>
        <taxon>Neoptera</taxon>
        <taxon>Endopterygota</taxon>
        <taxon>Lepidoptera</taxon>
        <taxon>Glossata</taxon>
        <taxon>Ditrysia</taxon>
        <taxon>Pyraloidea</taxon>
        <taxon>Crambidae</taxon>
        <taxon>Crambinae</taxon>
        <taxon>Diatraea</taxon>
    </lineage>
</organism>
<name>A0A9N9W7L0_9NEOP</name>
<feature type="compositionally biased region" description="Polar residues" evidence="1">
    <location>
        <begin position="32"/>
        <end position="53"/>
    </location>
</feature>
<evidence type="ECO:0000259" key="2">
    <source>
        <dbReference type="Pfam" id="PF25273"/>
    </source>
</evidence>
<feature type="domain" description="DUF7869" evidence="2">
    <location>
        <begin position="494"/>
        <end position="552"/>
    </location>
</feature>
<dbReference type="AlphaFoldDB" id="A0A9N9W7L0"/>
<feature type="region of interest" description="Disordered" evidence="1">
    <location>
        <begin position="1"/>
        <end position="145"/>
    </location>
</feature>
<reference evidence="3" key="2">
    <citation type="submission" date="2022-10" db="EMBL/GenBank/DDBJ databases">
        <authorList>
            <consortium name="ENA_rothamsted_submissions"/>
            <consortium name="culmorum"/>
            <person name="King R."/>
        </authorList>
    </citation>
    <scope>NUCLEOTIDE SEQUENCE</scope>
</reference>
<dbReference type="PANTHER" id="PTHR10773">
    <property type="entry name" value="DNA-DIRECTED RNA POLYMERASES I, II, AND III SUBUNIT RPABC2"/>
    <property type="match status" value="1"/>
</dbReference>
<proteinExistence type="predicted"/>
<dbReference type="OrthoDB" id="6776127at2759"/>
<accession>A0A9N9W7L0</accession>
<dbReference type="EMBL" id="OU893344">
    <property type="protein sequence ID" value="CAG9785053.1"/>
    <property type="molecule type" value="Genomic_DNA"/>
</dbReference>
<dbReference type="Proteomes" id="UP001153714">
    <property type="component" value="Chromosome 13"/>
</dbReference>
<gene>
    <name evidence="3" type="ORF">DIATSA_LOCUS3109</name>
</gene>
<protein>
    <recommendedName>
        <fullName evidence="2">DUF7869 domain-containing protein</fullName>
    </recommendedName>
</protein>
<dbReference type="InterPro" id="IPR057191">
    <property type="entry name" value="DUF7869"/>
</dbReference>